<dbReference type="HOGENOM" id="CLU_3388197_0_0_5"/>
<gene>
    <name evidence="1" type="ORF">ME7_01379</name>
</gene>
<dbReference type="EMBL" id="AIMC01000032">
    <property type="protein sequence ID" value="EJF75008.1"/>
    <property type="molecule type" value="Genomic_DNA"/>
</dbReference>
<keyword evidence="2" id="KW-1185">Reference proteome</keyword>
<comment type="caution">
    <text evidence="1">The sequence shown here is derived from an EMBL/GenBank/DDBJ whole genome shotgun (WGS) entry which is preliminary data.</text>
</comment>
<evidence type="ECO:0000313" key="1">
    <source>
        <dbReference type="EMBL" id="EJF75008.1"/>
    </source>
</evidence>
<accession>J0YKF9</accession>
<reference evidence="1 2" key="1">
    <citation type="submission" date="2012-03" db="EMBL/GenBank/DDBJ databases">
        <title>The Genome Sequence of Bartonella birtlesii LL-WM9.</title>
        <authorList>
            <consortium name="The Broad Institute Genome Sequencing Platform"/>
            <consortium name="The Broad Institute Genome Sequencing Center for Infectious Disease"/>
            <person name="Feldgarden M."/>
            <person name="Kirby J."/>
            <person name="Kosoy M."/>
            <person name="Birtles R."/>
            <person name="Probert W.S."/>
            <person name="Chiaraviglio L."/>
            <person name="Young S.K."/>
            <person name="Zeng Q."/>
            <person name="Gargeya S."/>
            <person name="Fitzgerald M."/>
            <person name="Haas B."/>
            <person name="Abouelleil A."/>
            <person name="Alvarado L."/>
            <person name="Arachchi H.M."/>
            <person name="Berlin A."/>
            <person name="Chapman S.B."/>
            <person name="Gearin G."/>
            <person name="Goldberg J."/>
            <person name="Griggs A."/>
            <person name="Gujja S."/>
            <person name="Hansen M."/>
            <person name="Heiman D."/>
            <person name="Howarth C."/>
            <person name="Larimer J."/>
            <person name="Lui A."/>
            <person name="MacDonald P.J.P."/>
            <person name="McCowen C."/>
            <person name="Montmayeur A."/>
            <person name="Murphy C."/>
            <person name="Neiman D."/>
            <person name="Pearson M."/>
            <person name="Priest M."/>
            <person name="Roberts A."/>
            <person name="Saif S."/>
            <person name="Shea T."/>
            <person name="Sisk P."/>
            <person name="Stolte C."/>
            <person name="Sykes S."/>
            <person name="Wortman J."/>
            <person name="Nusbaum C."/>
            <person name="Birren B."/>
        </authorList>
    </citation>
    <scope>NUCLEOTIDE SEQUENCE [LARGE SCALE GENOMIC DNA]</scope>
    <source>
        <strain evidence="1 2">LL-WM9</strain>
    </source>
</reference>
<dbReference type="AlphaFoldDB" id="J0YKF9"/>
<name>J0YKF9_9HYPH</name>
<sequence length="32" mass="3379">MDTVCKGTLKSVDPIESAVAYIGGKIKLVKTI</sequence>
<organism evidence="1 2">
    <name type="scientific">Bartonella birtlesii LL-WM9</name>
    <dbReference type="NCBI Taxonomy" id="1094552"/>
    <lineage>
        <taxon>Bacteria</taxon>
        <taxon>Pseudomonadati</taxon>
        <taxon>Pseudomonadota</taxon>
        <taxon>Alphaproteobacteria</taxon>
        <taxon>Hyphomicrobiales</taxon>
        <taxon>Bartonellaceae</taxon>
        <taxon>Bartonella</taxon>
    </lineage>
</organism>
<proteinExistence type="predicted"/>
<protein>
    <submittedName>
        <fullName evidence="1">Uncharacterized protein</fullName>
    </submittedName>
</protein>
<evidence type="ECO:0000313" key="2">
    <source>
        <dbReference type="Proteomes" id="UP000008748"/>
    </source>
</evidence>
<dbReference type="Proteomes" id="UP000008748">
    <property type="component" value="Unassembled WGS sequence"/>
</dbReference>